<dbReference type="EMBL" id="CAKLBY020000378">
    <property type="protein sequence ID" value="CAK7947146.1"/>
    <property type="molecule type" value="Genomic_DNA"/>
</dbReference>
<dbReference type="Proteomes" id="UP001162060">
    <property type="component" value="Unassembled WGS sequence"/>
</dbReference>
<comment type="caution">
    <text evidence="1">The sequence shown here is derived from an EMBL/GenBank/DDBJ whole genome shotgun (WGS) entry which is preliminary data.</text>
</comment>
<proteinExistence type="predicted"/>
<gene>
    <name evidence="1" type="ORF">PM001_LOCUS32296</name>
</gene>
<name>A0AAV1VLF1_9STRA</name>
<evidence type="ECO:0000313" key="1">
    <source>
        <dbReference type="EMBL" id="CAK7947146.1"/>
    </source>
</evidence>
<protein>
    <submittedName>
        <fullName evidence="1">Uncharacterized protein</fullName>
    </submittedName>
</protein>
<sequence>MCRVNKRGPAEFRQEGGEKPSLFEFYPVLSSQDRMHTLRSDFDIFRAARRKDRRRREREDFQLVRAHRRMEILHPADRIMALL</sequence>
<dbReference type="AlphaFoldDB" id="A0AAV1VLF1"/>
<evidence type="ECO:0000313" key="2">
    <source>
        <dbReference type="Proteomes" id="UP001162060"/>
    </source>
</evidence>
<accession>A0AAV1VLF1</accession>
<organism evidence="1 2">
    <name type="scientific">Peronospora matthiolae</name>
    <dbReference type="NCBI Taxonomy" id="2874970"/>
    <lineage>
        <taxon>Eukaryota</taxon>
        <taxon>Sar</taxon>
        <taxon>Stramenopiles</taxon>
        <taxon>Oomycota</taxon>
        <taxon>Peronosporomycetes</taxon>
        <taxon>Peronosporales</taxon>
        <taxon>Peronosporaceae</taxon>
        <taxon>Peronospora</taxon>
    </lineage>
</organism>
<reference evidence="1" key="1">
    <citation type="submission" date="2024-01" db="EMBL/GenBank/DDBJ databases">
        <authorList>
            <person name="Webb A."/>
        </authorList>
    </citation>
    <scope>NUCLEOTIDE SEQUENCE</scope>
    <source>
        <strain evidence="1">Pm1</strain>
    </source>
</reference>